<keyword evidence="2" id="KW-1185">Reference proteome</keyword>
<evidence type="ECO:0000313" key="2">
    <source>
        <dbReference type="Proteomes" id="UP000502136"/>
    </source>
</evidence>
<dbReference type="Pfam" id="PF06962">
    <property type="entry name" value="rRNA_methylase"/>
    <property type="match status" value="1"/>
</dbReference>
<dbReference type="GO" id="GO:0008168">
    <property type="term" value="F:methyltransferase activity"/>
    <property type="evidence" value="ECO:0007669"/>
    <property type="project" value="UniProtKB-KW"/>
</dbReference>
<name>A0A6H2GV43_9BACL</name>
<dbReference type="Proteomes" id="UP000502136">
    <property type="component" value="Chromosome"/>
</dbReference>
<dbReference type="InterPro" id="IPR010719">
    <property type="entry name" value="MnmM_MeTrfase"/>
</dbReference>
<dbReference type="EMBL" id="CP051428">
    <property type="protein sequence ID" value="QJC51294.1"/>
    <property type="molecule type" value="Genomic_DNA"/>
</dbReference>
<gene>
    <name evidence="1" type="ORF">HGI30_06855</name>
</gene>
<dbReference type="PANTHER" id="PTHR35276">
    <property type="entry name" value="S-ADENOSYL-L-METHIONINE-DEPENDENT METHYLTRANSFERASES SUPERFAMILY PROTEIN"/>
    <property type="match status" value="1"/>
</dbReference>
<protein>
    <submittedName>
        <fullName evidence="1">SAM-dependent methyltransferase</fullName>
    </submittedName>
</protein>
<keyword evidence="1" id="KW-0808">Transferase</keyword>
<organism evidence="1 2">
    <name type="scientific">Paenibacillus albicereus</name>
    <dbReference type="NCBI Taxonomy" id="2726185"/>
    <lineage>
        <taxon>Bacteria</taxon>
        <taxon>Bacillati</taxon>
        <taxon>Bacillota</taxon>
        <taxon>Bacilli</taxon>
        <taxon>Bacillales</taxon>
        <taxon>Paenibacillaceae</taxon>
        <taxon>Paenibacillus</taxon>
    </lineage>
</organism>
<dbReference type="KEGG" id="palr:HGI30_06855"/>
<dbReference type="GO" id="GO:0032259">
    <property type="term" value="P:methylation"/>
    <property type="evidence" value="ECO:0007669"/>
    <property type="project" value="UniProtKB-KW"/>
</dbReference>
<dbReference type="PANTHER" id="PTHR35276:SF1">
    <property type="entry name" value="TRNA (MNM(5)S(2)U34)-METHYLTRANSFERASE, CHLOROPLASTIC"/>
    <property type="match status" value="1"/>
</dbReference>
<dbReference type="RefSeq" id="WP_168906945.1">
    <property type="nucleotide sequence ID" value="NZ_CP051428.1"/>
</dbReference>
<proteinExistence type="predicted"/>
<keyword evidence="1" id="KW-0489">Methyltransferase</keyword>
<sequence>MGLLSVIGMAHGWVRQRVQPGDAVVDATLGGGVDARFLAELVGPRGALIGFDVQEEALRRTRDRLEPLRAAGRLPARTSLLLRSHSELEAAVPAELRGRIAAVLFNLGYLPGSDTSLITMPQTTLPALQAALRVLRPGGILACVLYPGHPGGAEEADEVMGWASGLPAEAAQAAVYRMVQKPSAPYALGIEKKASPADPADSGSFH</sequence>
<dbReference type="InterPro" id="IPR029063">
    <property type="entry name" value="SAM-dependent_MTases_sf"/>
</dbReference>
<dbReference type="Gene3D" id="3.40.50.150">
    <property type="entry name" value="Vaccinia Virus protein VP39"/>
    <property type="match status" value="1"/>
</dbReference>
<dbReference type="SUPFAM" id="SSF53335">
    <property type="entry name" value="S-adenosyl-L-methionine-dependent methyltransferases"/>
    <property type="match status" value="1"/>
</dbReference>
<reference evidence="1 2" key="1">
    <citation type="submission" date="2020-04" db="EMBL/GenBank/DDBJ databases">
        <title>Novel Paenibacillus strain UniB2 isolated from commercial digestive syrup.</title>
        <authorList>
            <person name="Thorat V."/>
            <person name="Kirdat K."/>
            <person name="Tiwarekar B."/>
            <person name="Yadav A."/>
        </authorList>
    </citation>
    <scope>NUCLEOTIDE SEQUENCE [LARGE SCALE GENOMIC DNA]</scope>
    <source>
        <strain evidence="1 2">UniB2</strain>
    </source>
</reference>
<dbReference type="AlphaFoldDB" id="A0A6H2GV43"/>
<evidence type="ECO:0000313" key="1">
    <source>
        <dbReference type="EMBL" id="QJC51294.1"/>
    </source>
</evidence>
<accession>A0A6H2GV43</accession>